<feature type="domain" description="Metallo-beta-lactamase" evidence="3">
    <location>
        <begin position="629"/>
        <end position="682"/>
    </location>
</feature>
<feature type="region of interest" description="Disordered" evidence="2">
    <location>
        <begin position="82"/>
        <end position="113"/>
    </location>
</feature>
<evidence type="ECO:0000256" key="2">
    <source>
        <dbReference type="SAM" id="MobiDB-lite"/>
    </source>
</evidence>
<reference evidence="4" key="1">
    <citation type="submission" date="2022-08" db="EMBL/GenBank/DDBJ databases">
        <title>Novel sulphate-reducing endosymbionts in the free-living metamonad Anaeramoeba.</title>
        <authorList>
            <person name="Jerlstrom-Hultqvist J."/>
            <person name="Cepicka I."/>
            <person name="Gallot-Lavallee L."/>
            <person name="Salas-Leiva D."/>
            <person name="Curtis B.A."/>
            <person name="Zahonova K."/>
            <person name="Pipaliya S."/>
            <person name="Dacks J."/>
            <person name="Roger A.J."/>
        </authorList>
    </citation>
    <scope>NUCLEOTIDE SEQUENCE</scope>
    <source>
        <strain evidence="4">Busselton2</strain>
    </source>
</reference>
<protein>
    <submittedName>
        <fullName evidence="4">DNA inteRNAlization/competence protein comec/rec2</fullName>
    </submittedName>
</protein>
<name>A0AAV7YZ34_9EUKA</name>
<proteinExistence type="predicted"/>
<feature type="coiled-coil region" evidence="1">
    <location>
        <begin position="527"/>
        <end position="580"/>
    </location>
</feature>
<accession>A0AAV7YZ34</accession>
<comment type="caution">
    <text evidence="4">The sequence shown here is derived from an EMBL/GenBank/DDBJ whole genome shotgun (WGS) entry which is preliminary data.</text>
</comment>
<dbReference type="InterPro" id="IPR052159">
    <property type="entry name" value="Competence_DNA_uptake"/>
</dbReference>
<gene>
    <name evidence="4" type="ORF">M0812_20011</name>
</gene>
<dbReference type="InterPro" id="IPR036866">
    <property type="entry name" value="RibonucZ/Hydroxyglut_hydro"/>
</dbReference>
<dbReference type="InterPro" id="IPR001279">
    <property type="entry name" value="Metallo-B-lactamas"/>
</dbReference>
<dbReference type="Proteomes" id="UP001146793">
    <property type="component" value="Unassembled WGS sequence"/>
</dbReference>
<feature type="coiled-coil region" evidence="1">
    <location>
        <begin position="363"/>
        <end position="417"/>
    </location>
</feature>
<evidence type="ECO:0000259" key="3">
    <source>
        <dbReference type="Pfam" id="PF00753"/>
    </source>
</evidence>
<dbReference type="Gene3D" id="3.60.15.10">
    <property type="entry name" value="Ribonuclease Z/Hydroxyacylglutathione hydrolase-like"/>
    <property type="match status" value="1"/>
</dbReference>
<dbReference type="Pfam" id="PF00753">
    <property type="entry name" value="Lactamase_B"/>
    <property type="match status" value="1"/>
</dbReference>
<dbReference type="SUPFAM" id="SSF56281">
    <property type="entry name" value="Metallo-hydrolase/oxidoreductase"/>
    <property type="match status" value="1"/>
</dbReference>
<feature type="compositionally biased region" description="Low complexity" evidence="2">
    <location>
        <begin position="89"/>
        <end position="109"/>
    </location>
</feature>
<evidence type="ECO:0000313" key="4">
    <source>
        <dbReference type="EMBL" id="KAJ3433954.1"/>
    </source>
</evidence>
<feature type="coiled-coil region" evidence="1">
    <location>
        <begin position="959"/>
        <end position="986"/>
    </location>
</feature>
<keyword evidence="1" id="KW-0175">Coiled coil</keyword>
<dbReference type="AlphaFoldDB" id="A0AAV7YZ34"/>
<dbReference type="PANTHER" id="PTHR30619:SF1">
    <property type="entry name" value="RECOMBINATION PROTEIN 2"/>
    <property type="match status" value="1"/>
</dbReference>
<sequence>MKKSNNFPNKLIAEEEIMLMRIGKEWKTIKNEFKNELTQKQKQLFLKWLYYPKNKHNEIHNNNDKNNNRQNNHYKIHNNNHKKLKKNNNNHNNNNNNNNNIQNFINNNKPRTKNYYQKPSEQITLTITKAKSILKTFNQKNINNLINLYLENDVSDKRRTFRETHKRTTNLPTKLFNENNSKDRKTEDRTKIVYEKPFFLAYNYCFFNEKENISNGKIMAHRKSDGEHNKDTLIYKKEFKQIVKVFKNLDISVHDRIFDFQNFGDSMAFVKEDILMNINTYSCKKTLILYLNGHSDSLGNLILYYVRDEHKFKTISCQEIVDHWIKCVIKNKNEENQEMDNELILICDFCYSGVWAQKISDYSGKEEKEIEKEKEEKKEKEEEIGIEIENVQEEKEIEFFEINFASEEKKKRQLKQNISIICSCSPHQISYPMYMADKLADINTSQKSPELEKDYTQIEQILNKYSTENDNFDDIMVSIKKKMNNQLSPKKHIKQDLDYNSENQAKLKISDEKVAQNPVYFTSQKSCEKTQELLQTLNEKLNSIELKEYLNTYQEYYTKMSQEDDNKKTMEKNNKSNENQINFHNYSLDENHKYFPYLKLAKLDYDLMYKKPVNGTYIYAFNVEGDFIAIQTEGIKIVIDLGFTKNSFYFLKRFFYGSKDLHRGKLKIDLLILTHDHQDHLGPFYNTKKRLDHIENFYKTIDVSFIIHSLDISKYDNPILNNSNETKILVIKNKSHDIGLNLKSKGYNNETGRVTEGSITINCSEDVLIYIKPPLKTRNKDENENSLSLILKTKTIENQDFYFLSTGDLVMNKDLQNWLEQFDGLNIDVIKIPHHGSTGYKKNNQTKQLDLIKLIEPRYIIVTHFSKYELPGVDFKNEIEQYDKDLYIIQQKLFPKYEKKIQMKNFSDLNYTINGSNNKIFSILEHFSTKIDQYVFDIKNIKIIEPKINKITKFIQDTTDETIEDIKKLELTIKEKREKEIKKNKKK</sequence>
<dbReference type="EMBL" id="JANTQA010000045">
    <property type="protein sequence ID" value="KAJ3433954.1"/>
    <property type="molecule type" value="Genomic_DNA"/>
</dbReference>
<evidence type="ECO:0000256" key="1">
    <source>
        <dbReference type="SAM" id="Coils"/>
    </source>
</evidence>
<dbReference type="PANTHER" id="PTHR30619">
    <property type="entry name" value="DNA INTERNALIZATION/COMPETENCE PROTEIN COMEC/REC2"/>
    <property type="match status" value="1"/>
</dbReference>
<organism evidence="4 5">
    <name type="scientific">Anaeramoeba flamelloides</name>
    <dbReference type="NCBI Taxonomy" id="1746091"/>
    <lineage>
        <taxon>Eukaryota</taxon>
        <taxon>Metamonada</taxon>
        <taxon>Anaeramoebidae</taxon>
        <taxon>Anaeramoeba</taxon>
    </lineage>
</organism>
<evidence type="ECO:0000313" key="5">
    <source>
        <dbReference type="Proteomes" id="UP001146793"/>
    </source>
</evidence>